<evidence type="ECO:0000313" key="2">
    <source>
        <dbReference type="Proteomes" id="UP000244005"/>
    </source>
</evidence>
<dbReference type="AlphaFoldDB" id="A0A2R6W6X8"/>
<keyword evidence="2" id="KW-1185">Reference proteome</keyword>
<name>A0A2R6W6X8_MARPO</name>
<dbReference type="OMA" id="IDYACIA"/>
<evidence type="ECO:0008006" key="3">
    <source>
        <dbReference type="Google" id="ProtNLM"/>
    </source>
</evidence>
<dbReference type="Proteomes" id="UP000244005">
    <property type="component" value="Unassembled WGS sequence"/>
</dbReference>
<gene>
    <name evidence="1" type="ORF">MARPO_0138s0036</name>
</gene>
<protein>
    <recommendedName>
        <fullName evidence="3">Reverse transcriptase zinc-binding domain-containing protein</fullName>
    </recommendedName>
</protein>
<reference evidence="2" key="1">
    <citation type="journal article" date="2017" name="Cell">
        <title>Insights into land plant evolution garnered from the Marchantia polymorpha genome.</title>
        <authorList>
            <person name="Bowman J.L."/>
            <person name="Kohchi T."/>
            <person name="Yamato K.T."/>
            <person name="Jenkins J."/>
            <person name="Shu S."/>
            <person name="Ishizaki K."/>
            <person name="Yamaoka S."/>
            <person name="Nishihama R."/>
            <person name="Nakamura Y."/>
            <person name="Berger F."/>
            <person name="Adam C."/>
            <person name="Aki S.S."/>
            <person name="Althoff F."/>
            <person name="Araki T."/>
            <person name="Arteaga-Vazquez M.A."/>
            <person name="Balasubrmanian S."/>
            <person name="Barry K."/>
            <person name="Bauer D."/>
            <person name="Boehm C.R."/>
            <person name="Briginshaw L."/>
            <person name="Caballero-Perez J."/>
            <person name="Catarino B."/>
            <person name="Chen F."/>
            <person name="Chiyoda S."/>
            <person name="Chovatia M."/>
            <person name="Davies K.M."/>
            <person name="Delmans M."/>
            <person name="Demura T."/>
            <person name="Dierschke T."/>
            <person name="Dolan L."/>
            <person name="Dorantes-Acosta A.E."/>
            <person name="Eklund D.M."/>
            <person name="Florent S.N."/>
            <person name="Flores-Sandoval E."/>
            <person name="Fujiyama A."/>
            <person name="Fukuzawa H."/>
            <person name="Galik B."/>
            <person name="Grimanelli D."/>
            <person name="Grimwood J."/>
            <person name="Grossniklaus U."/>
            <person name="Hamada T."/>
            <person name="Haseloff J."/>
            <person name="Hetherington A.J."/>
            <person name="Higo A."/>
            <person name="Hirakawa Y."/>
            <person name="Hundley H.N."/>
            <person name="Ikeda Y."/>
            <person name="Inoue K."/>
            <person name="Inoue S.I."/>
            <person name="Ishida S."/>
            <person name="Jia Q."/>
            <person name="Kakita M."/>
            <person name="Kanazawa T."/>
            <person name="Kawai Y."/>
            <person name="Kawashima T."/>
            <person name="Kennedy M."/>
            <person name="Kinose K."/>
            <person name="Kinoshita T."/>
            <person name="Kohara Y."/>
            <person name="Koide E."/>
            <person name="Komatsu K."/>
            <person name="Kopischke S."/>
            <person name="Kubo M."/>
            <person name="Kyozuka J."/>
            <person name="Lagercrantz U."/>
            <person name="Lin S.S."/>
            <person name="Lindquist E."/>
            <person name="Lipzen A.M."/>
            <person name="Lu C.W."/>
            <person name="De Luna E."/>
            <person name="Martienssen R.A."/>
            <person name="Minamino N."/>
            <person name="Mizutani M."/>
            <person name="Mizutani M."/>
            <person name="Mochizuki N."/>
            <person name="Monte I."/>
            <person name="Mosher R."/>
            <person name="Nagasaki H."/>
            <person name="Nakagami H."/>
            <person name="Naramoto S."/>
            <person name="Nishitani K."/>
            <person name="Ohtani M."/>
            <person name="Okamoto T."/>
            <person name="Okumura M."/>
            <person name="Phillips J."/>
            <person name="Pollak B."/>
            <person name="Reinders A."/>
            <person name="Rovekamp M."/>
            <person name="Sano R."/>
            <person name="Sawa S."/>
            <person name="Schmid M.W."/>
            <person name="Shirakawa M."/>
            <person name="Solano R."/>
            <person name="Spunde A."/>
            <person name="Suetsugu N."/>
            <person name="Sugano S."/>
            <person name="Sugiyama A."/>
            <person name="Sun R."/>
            <person name="Suzuki Y."/>
            <person name="Takenaka M."/>
            <person name="Takezawa D."/>
            <person name="Tomogane H."/>
            <person name="Tsuzuki M."/>
            <person name="Ueda T."/>
            <person name="Umeda M."/>
            <person name="Ward J.M."/>
            <person name="Watanabe Y."/>
            <person name="Yazaki K."/>
            <person name="Yokoyama R."/>
            <person name="Yoshitake Y."/>
            <person name="Yotsui I."/>
            <person name="Zachgo S."/>
            <person name="Schmutz J."/>
        </authorList>
    </citation>
    <scope>NUCLEOTIDE SEQUENCE [LARGE SCALE GENOMIC DNA]</scope>
    <source>
        <strain evidence="2">Tak-1</strain>
    </source>
</reference>
<accession>A0A2R6W6X8</accession>
<organism evidence="1 2">
    <name type="scientific">Marchantia polymorpha</name>
    <name type="common">Common liverwort</name>
    <name type="synonym">Marchantia aquatica</name>
    <dbReference type="NCBI Taxonomy" id="3197"/>
    <lineage>
        <taxon>Eukaryota</taxon>
        <taxon>Viridiplantae</taxon>
        <taxon>Streptophyta</taxon>
        <taxon>Embryophyta</taxon>
        <taxon>Marchantiophyta</taxon>
        <taxon>Marchantiopsida</taxon>
        <taxon>Marchantiidae</taxon>
        <taxon>Marchantiales</taxon>
        <taxon>Marchantiaceae</taxon>
        <taxon>Marchantia</taxon>
    </lineage>
</organism>
<dbReference type="OrthoDB" id="1973604at2759"/>
<dbReference type="EMBL" id="KZ772810">
    <property type="protein sequence ID" value="PTQ29601.1"/>
    <property type="molecule type" value="Genomic_DNA"/>
</dbReference>
<proteinExistence type="predicted"/>
<sequence>MPWPRLTWEQCLLGMDLPAHLLGFQRTWSLLRGSVLWVLWLRRDAQVFQNATWPTPQLESSIWDAVLDLARMASDRSISLSRQPPQAGQKARLALCRCWASTATLCSHQGDSIHWNYIRPVCGVFR</sequence>
<evidence type="ECO:0000313" key="1">
    <source>
        <dbReference type="EMBL" id="PTQ29601.1"/>
    </source>
</evidence>